<sequence length="245" mass="27590">MKKSLEKWLKGAAFAIGIVAILFIIQFQFISNDSWSTWNLPLSGKVIVLDPGHGGIDGGAMSKSGLLEKDVALEISLSLRDYLQEAGALVVMTREEDYDLADASTEKIRHRKQEDLKRRADIVNETDADLFISLHLNAIPSPRWSGAQVFYHRSFSENEHLSNFIQDELTRNLENTKRIAKPIHNIYLLKNAKIPGALVEAGFLSNEIEAGLLEKDQYQQKVAASIYQGIIRFYTDEVPPSPEYE</sequence>
<evidence type="ECO:0000313" key="5">
    <source>
        <dbReference type="Proteomes" id="UP000075806"/>
    </source>
</evidence>
<protein>
    <submittedName>
        <fullName evidence="4">N-acetylmuramoyl-L-alanine amidase</fullName>
    </submittedName>
</protein>
<dbReference type="CDD" id="cd02696">
    <property type="entry name" value="MurNAc-LAA"/>
    <property type="match status" value="1"/>
</dbReference>
<dbReference type="STRING" id="519424.AZF04_15270"/>
<keyword evidence="2" id="KW-1133">Transmembrane helix</keyword>
<gene>
    <name evidence="4" type="ORF">AZF04_15270</name>
</gene>
<feature type="domain" description="MurNAc-LAA" evidence="3">
    <location>
        <begin position="120"/>
        <end position="231"/>
    </location>
</feature>
<evidence type="ECO:0000256" key="1">
    <source>
        <dbReference type="ARBA" id="ARBA00022801"/>
    </source>
</evidence>
<dbReference type="AlphaFoldDB" id="A0A161Q9A6"/>
<dbReference type="InterPro" id="IPR002508">
    <property type="entry name" value="MurNAc-LAA_cat"/>
</dbReference>
<evidence type="ECO:0000313" key="4">
    <source>
        <dbReference type="EMBL" id="KYG33873.1"/>
    </source>
</evidence>
<keyword evidence="2" id="KW-0812">Transmembrane</keyword>
<dbReference type="PANTHER" id="PTHR30404">
    <property type="entry name" value="N-ACETYLMURAMOYL-L-ALANINE AMIDASE"/>
    <property type="match status" value="1"/>
</dbReference>
<name>A0A161Q9A6_9BACI</name>
<accession>A0A161Q9A6</accession>
<dbReference type="Gene3D" id="3.40.630.40">
    <property type="entry name" value="Zn-dependent exopeptidases"/>
    <property type="match status" value="1"/>
</dbReference>
<dbReference type="GO" id="GO:0030288">
    <property type="term" value="C:outer membrane-bounded periplasmic space"/>
    <property type="evidence" value="ECO:0007669"/>
    <property type="project" value="TreeGrafter"/>
</dbReference>
<evidence type="ECO:0000259" key="3">
    <source>
        <dbReference type="SMART" id="SM00646"/>
    </source>
</evidence>
<keyword evidence="1" id="KW-0378">Hydrolase</keyword>
<keyword evidence="5" id="KW-1185">Reference proteome</keyword>
<dbReference type="PANTHER" id="PTHR30404:SF0">
    <property type="entry name" value="N-ACETYLMURAMOYL-L-ALANINE AMIDASE AMIC"/>
    <property type="match status" value="1"/>
</dbReference>
<dbReference type="Pfam" id="PF01520">
    <property type="entry name" value="Amidase_3"/>
    <property type="match status" value="1"/>
</dbReference>
<dbReference type="InterPro" id="IPR014234">
    <property type="entry name" value="Spore_CwlD"/>
</dbReference>
<dbReference type="OrthoDB" id="9806267at2"/>
<evidence type="ECO:0000256" key="2">
    <source>
        <dbReference type="SAM" id="Phobius"/>
    </source>
</evidence>
<proteinExistence type="predicted"/>
<feature type="transmembrane region" description="Helical" evidence="2">
    <location>
        <begin position="12"/>
        <end position="30"/>
    </location>
</feature>
<dbReference type="EMBL" id="LTAO01000004">
    <property type="protein sequence ID" value="KYG33873.1"/>
    <property type="molecule type" value="Genomic_DNA"/>
</dbReference>
<dbReference type="GO" id="GO:0008745">
    <property type="term" value="F:N-acetylmuramoyl-L-alanine amidase activity"/>
    <property type="evidence" value="ECO:0007669"/>
    <property type="project" value="InterPro"/>
</dbReference>
<dbReference type="SUPFAM" id="SSF53187">
    <property type="entry name" value="Zn-dependent exopeptidases"/>
    <property type="match status" value="1"/>
</dbReference>
<keyword evidence="2" id="KW-0472">Membrane</keyword>
<organism evidence="4 5">
    <name type="scientific">Alkalihalobacillus trypoxylicola</name>
    <dbReference type="NCBI Taxonomy" id="519424"/>
    <lineage>
        <taxon>Bacteria</taxon>
        <taxon>Bacillati</taxon>
        <taxon>Bacillota</taxon>
        <taxon>Bacilli</taxon>
        <taxon>Bacillales</taxon>
        <taxon>Bacillaceae</taxon>
        <taxon>Alkalihalobacillus</taxon>
    </lineage>
</organism>
<dbReference type="Proteomes" id="UP000075806">
    <property type="component" value="Unassembled WGS sequence"/>
</dbReference>
<dbReference type="RefSeq" id="WP_061947684.1">
    <property type="nucleotide sequence ID" value="NZ_LTAO01000004.1"/>
</dbReference>
<dbReference type="GO" id="GO:0009253">
    <property type="term" value="P:peptidoglycan catabolic process"/>
    <property type="evidence" value="ECO:0007669"/>
    <property type="project" value="InterPro"/>
</dbReference>
<dbReference type="SMART" id="SM00646">
    <property type="entry name" value="Ami_3"/>
    <property type="match status" value="1"/>
</dbReference>
<comment type="caution">
    <text evidence="4">The sequence shown here is derived from an EMBL/GenBank/DDBJ whole genome shotgun (WGS) entry which is preliminary data.</text>
</comment>
<dbReference type="NCBIfam" id="TIGR02883">
    <property type="entry name" value="spore_cwlD"/>
    <property type="match status" value="1"/>
</dbReference>
<dbReference type="InterPro" id="IPR050695">
    <property type="entry name" value="N-acetylmuramoyl_amidase_3"/>
</dbReference>
<reference evidence="4" key="1">
    <citation type="submission" date="2016-02" db="EMBL/GenBank/DDBJ databases">
        <title>Genome sequence of Bacillus trypoxylicola KCTC 13244(T).</title>
        <authorList>
            <person name="Jeong H."/>
            <person name="Park S.-H."/>
            <person name="Choi S.-K."/>
        </authorList>
    </citation>
    <scope>NUCLEOTIDE SEQUENCE [LARGE SCALE GENOMIC DNA]</scope>
    <source>
        <strain evidence="4">KCTC 13244</strain>
    </source>
</reference>